<evidence type="ECO:0000256" key="18">
    <source>
        <dbReference type="ARBA" id="ARBA00048763"/>
    </source>
</evidence>
<reference evidence="21" key="1">
    <citation type="submission" date="2015-06" db="UniProtKB">
        <authorList>
            <consortium name="EnsemblPlants"/>
        </authorList>
    </citation>
    <scope>IDENTIFICATION</scope>
</reference>
<evidence type="ECO:0000256" key="20">
    <source>
        <dbReference type="ARBA" id="ARBA00049790"/>
    </source>
</evidence>
<evidence type="ECO:0000256" key="3">
    <source>
        <dbReference type="ARBA" id="ARBA00018517"/>
    </source>
</evidence>
<keyword evidence="12" id="KW-0325">Glycoprotein</keyword>
<evidence type="ECO:0000256" key="13">
    <source>
        <dbReference type="ARBA" id="ARBA00025783"/>
    </source>
</evidence>
<dbReference type="CDD" id="cd14066">
    <property type="entry name" value="STKc_IRAK"/>
    <property type="match status" value="1"/>
</dbReference>
<keyword evidence="11" id="KW-0675">Receptor</keyword>
<sequence length="1378" mass="152504">MDWSSLTCSASFLIILLLPLGASDDRLVPSKPLSPGTTVVSDGGDFALGFFSSSGSTPSNLYLGIWYSSILCGVGCQPGNPTHKRDGRRVVWMTNVGAASSSSSTEAVLLNTGNLIIRSPNGTTLWQSFDHPTDTFLPGMKMQIRYRTRAGERLVSWKDAGDPSPGGFSYGCDPATSIQMFLWDGSRPVYRSTPWTGFRVKSEDEYLLTNTSAIIINLAFVNNDEESYTMFTVSDGAWHTRFVLTYSGKLQFQSWNSSSSTWVVFGQWPPHECNRYGYCGPNGYCDETVLPIPTCKCFDGFKPMSTEEWDNGEFWKGCQRKEALRCSDGFMPLSGMKPPDRFVIVGNTSLRECAAACGRNCSCMAYAYANLSSSIENRDLTRCLVWVGELVDTGRLGASTASDTLYLRLAGLDAATGKRTRSNAMKVVLPVLGGAALILMCISIAWLKFKGKDRNQEKHKKLPSDGSSDLDFPFIRFEEIALATHNFSETCMIGHGGFGKVYKGTVGGQEIAVKRLSRDSQQGTNEFRNEVILIAKLQHKNLVRLLGCCDKGDEKLLIYEYLPNKSLDATLFDDSRKHLLDWGTRLNIIKGIARGLLYLHEDSRLTIIHRDLKAGNVLLDAEMKPKIADFGMARIFGDNQENANTQRVVGTFGYMAPEYAMHGIISIKSDIYSFGVLLLEIVTGMKRSSTSHAMGFPSLIIYSWNMWKDGKAAELADSSIIDTCLLDEVLLCIHVALLCVQENPKDRPHMSSVVFTLENGSTTLPTPSRPAYFVGQSTELEQLRNNIQNSVNTLTLTEDDQVLVCMKFFFFHELVMDVEGWGCYVVVVEIDPRKVELVRHNARIYGVEHLIEFVVGDFFHLTPYLKVYSFSFTMNKTTLSRSLVRPPESHFVPVLQFFWQHSVHSVGVLIILFLPLCASDDRLVSSKPLSPGTTIVSDGGDFAFGFFPSSGSTPSNLYLGIWYNGISELTVPWVANRETPVRNTTTSSAPTLSLTNTSNLVLSDGDGSRVVWTTGVAAASSSYSSEAVLLKTGNLIIRSSNGTTVWQSFDHPTDTFLPGMKMRIRYRTRAGGRLVSWKGSGDPSPGSFSYGCDPATIIQMFLWEGSHPVYRTAPWTGYQVKNEYQYLMTNSSAIMIYLSVVNNDEETYAIFSVSDVTWRTRLVLTYSGMLQFQGWNNSSSAWVIFGQWPHYGCNRYGNCGPYGYCDETVLPIPTCKCLDGFEPTSTEEWNKGKFSKGCRRKEALRCSDGFLALPGMKPPDKFVFVGDTSLEECAASCRRNCSCVAYAYANLSSGMASGGKRRRSTAVKIVLPVLGSSVLILMCISLAWLKSKGAFSLHSLPSRNIQVCLSIVPPFHESFINPMKMQIHAGNAVVAIHQ</sequence>
<keyword evidence="9" id="KW-0067">ATP-binding</keyword>
<keyword evidence="10" id="KW-1015">Disulfide bond</keyword>
<proteinExistence type="inferred from homology"/>
<name>M8C8P5_AEGTA</name>
<evidence type="ECO:0000256" key="19">
    <source>
        <dbReference type="ARBA" id="ARBA00049075"/>
    </source>
</evidence>
<dbReference type="InterPro" id="IPR019012">
    <property type="entry name" value="RNA_cap_Gua-N2-MeTrfase"/>
</dbReference>
<dbReference type="Gene3D" id="3.40.50.150">
    <property type="entry name" value="Vaccinia Virus protein VP39"/>
    <property type="match status" value="1"/>
</dbReference>
<protein>
    <recommendedName>
        <fullName evidence="3">Trimethylguanosine synthase</fullName>
        <ecNumber evidence="2">2.7.11.1</ecNumber>
    </recommendedName>
    <alternativeName>
        <fullName evidence="20">Cap-specific guanine-N(2) methyltransferase</fullName>
    </alternativeName>
</protein>
<dbReference type="Gene3D" id="1.10.510.10">
    <property type="entry name" value="Transferase(Phosphotransferase) domain 1"/>
    <property type="match status" value="1"/>
</dbReference>
<evidence type="ECO:0000256" key="14">
    <source>
        <dbReference type="ARBA" id="ARBA00047418"/>
    </source>
</evidence>
<dbReference type="PROSITE" id="PS50011">
    <property type="entry name" value="PROTEIN_KINASE_DOM"/>
    <property type="match status" value="1"/>
</dbReference>
<dbReference type="PANTHER" id="PTHR32444:SF118">
    <property type="entry name" value="OS09G0551150 PROTEIN"/>
    <property type="match status" value="1"/>
</dbReference>
<keyword evidence="8" id="KW-0418">Kinase</keyword>
<dbReference type="GO" id="GO:0051707">
    <property type="term" value="P:response to other organism"/>
    <property type="evidence" value="ECO:0007669"/>
    <property type="project" value="UniProtKB-ARBA"/>
</dbReference>
<dbReference type="FunFam" id="3.30.200.20:FF:000195">
    <property type="entry name" value="G-type lectin S-receptor-like serine/threonine-protein kinase"/>
    <property type="match status" value="1"/>
</dbReference>
<dbReference type="InterPro" id="IPR011009">
    <property type="entry name" value="Kinase-like_dom_sf"/>
</dbReference>
<keyword evidence="4" id="KW-0723">Serine/threonine-protein kinase</keyword>
<dbReference type="InterPro" id="IPR036426">
    <property type="entry name" value="Bulb-type_lectin_dom_sf"/>
</dbReference>
<dbReference type="InterPro" id="IPR008271">
    <property type="entry name" value="Ser/Thr_kinase_AS"/>
</dbReference>
<keyword evidence="7" id="KW-0547">Nucleotide-binding</keyword>
<evidence type="ECO:0000256" key="2">
    <source>
        <dbReference type="ARBA" id="ARBA00012513"/>
    </source>
</evidence>
<evidence type="ECO:0000256" key="15">
    <source>
        <dbReference type="ARBA" id="ARBA00047899"/>
    </source>
</evidence>
<comment type="similarity">
    <text evidence="13">Belongs to the methyltransferase superfamily. Trimethylguanosine synthase family.</text>
</comment>
<dbReference type="GO" id="GO:0004674">
    <property type="term" value="F:protein serine/threonine kinase activity"/>
    <property type="evidence" value="ECO:0007669"/>
    <property type="project" value="UniProtKB-KW"/>
</dbReference>
<comment type="catalytic activity">
    <reaction evidence="15">
        <text>L-threonyl-[protein] + ATP = O-phospho-L-threonyl-[protein] + ADP + H(+)</text>
        <dbReference type="Rhea" id="RHEA:46608"/>
        <dbReference type="Rhea" id="RHEA-COMP:11060"/>
        <dbReference type="Rhea" id="RHEA-COMP:11605"/>
        <dbReference type="ChEBI" id="CHEBI:15378"/>
        <dbReference type="ChEBI" id="CHEBI:30013"/>
        <dbReference type="ChEBI" id="CHEBI:30616"/>
        <dbReference type="ChEBI" id="CHEBI:61977"/>
        <dbReference type="ChEBI" id="CHEBI:456216"/>
        <dbReference type="EC" id="2.7.11.1"/>
    </reaction>
</comment>
<dbReference type="FunFam" id="1.10.510.10:FF:000060">
    <property type="entry name" value="G-type lectin S-receptor-like serine/threonine-protein kinase"/>
    <property type="match status" value="1"/>
</dbReference>
<dbReference type="InterPro" id="IPR017441">
    <property type="entry name" value="Protein_kinase_ATP_BS"/>
</dbReference>
<keyword evidence="6" id="KW-0732">Signal</keyword>
<evidence type="ECO:0000256" key="8">
    <source>
        <dbReference type="ARBA" id="ARBA00022777"/>
    </source>
</evidence>
<comment type="subcellular location">
    <subcellularLocation>
        <location evidence="1">Membrane</location>
        <topology evidence="1">Single-pass type I membrane protein</topology>
    </subcellularLocation>
</comment>
<keyword evidence="5" id="KW-0808">Transferase</keyword>
<dbReference type="PROSITE" id="PS00108">
    <property type="entry name" value="PROTEIN_KINASE_ST"/>
    <property type="match status" value="1"/>
</dbReference>
<dbReference type="Pfam" id="PF09445">
    <property type="entry name" value="Methyltransf_15"/>
    <property type="match status" value="1"/>
</dbReference>
<evidence type="ECO:0000256" key="9">
    <source>
        <dbReference type="ARBA" id="ARBA00022840"/>
    </source>
</evidence>
<dbReference type="InterPro" id="IPR029063">
    <property type="entry name" value="SAM-dependent_MTases_sf"/>
</dbReference>
<dbReference type="SUPFAM" id="SSF53335">
    <property type="entry name" value="S-adenosyl-L-methionine-dependent methyltransferases"/>
    <property type="match status" value="1"/>
</dbReference>
<evidence type="ECO:0000256" key="16">
    <source>
        <dbReference type="ARBA" id="ARBA00048679"/>
    </source>
</evidence>
<evidence type="ECO:0000256" key="4">
    <source>
        <dbReference type="ARBA" id="ARBA00022527"/>
    </source>
</evidence>
<dbReference type="InterPro" id="IPR000858">
    <property type="entry name" value="S_locus_glycoprot_dom"/>
</dbReference>
<evidence type="ECO:0000256" key="12">
    <source>
        <dbReference type="ARBA" id="ARBA00023180"/>
    </source>
</evidence>
<dbReference type="PROSITE" id="PS00107">
    <property type="entry name" value="PROTEIN_KINASE_ATP"/>
    <property type="match status" value="1"/>
</dbReference>
<evidence type="ECO:0000256" key="1">
    <source>
        <dbReference type="ARBA" id="ARBA00004479"/>
    </source>
</evidence>
<comment type="catalytic activity">
    <reaction evidence="14">
        <text>a 5'-end (N(2),N(7)-dimethyl 5'-triphosphoguanosine)-ribonucleoside in snoRNA + S-adenosyl-L-methionine = a 5'-end (N(2),N(2),N(7)-trimethyl 5'-triphosphoguanosine)-ribonucleoside in snoRNA + S-adenosyl-L-homocysteine + H(+)</text>
        <dbReference type="Rhea" id="RHEA:78507"/>
        <dbReference type="Rhea" id="RHEA-COMP:19088"/>
        <dbReference type="Rhea" id="RHEA-COMP:19090"/>
        <dbReference type="ChEBI" id="CHEBI:15378"/>
        <dbReference type="ChEBI" id="CHEBI:57856"/>
        <dbReference type="ChEBI" id="CHEBI:59789"/>
        <dbReference type="ChEBI" id="CHEBI:167623"/>
        <dbReference type="ChEBI" id="CHEBI:172880"/>
    </reaction>
    <physiologicalReaction direction="left-to-right" evidence="14">
        <dbReference type="Rhea" id="RHEA:78508"/>
    </physiologicalReaction>
</comment>
<evidence type="ECO:0000256" key="7">
    <source>
        <dbReference type="ARBA" id="ARBA00022741"/>
    </source>
</evidence>
<dbReference type="InterPro" id="IPR001245">
    <property type="entry name" value="Ser-Thr/Tyr_kinase_cat_dom"/>
</dbReference>
<dbReference type="EnsemblPlants" id="EMT23407">
    <property type="protein sequence ID" value="EMT23407"/>
    <property type="gene ID" value="F775_02851"/>
</dbReference>
<comment type="catalytic activity">
    <reaction evidence="19">
        <text>a 5'-end (N(7)-methyl 5'-triphosphoguanosine)-ribonucleoside in snRNA + S-adenosyl-L-methionine = a 5'-end (N(2),N(7)-dimethyl 5'-triphosphoguanosine)-ribonucleoside in snRNA + S-adenosyl-L-homocysteine + H(+)</text>
        <dbReference type="Rhea" id="RHEA:78471"/>
        <dbReference type="Rhea" id="RHEA-COMP:19085"/>
        <dbReference type="Rhea" id="RHEA-COMP:19087"/>
        <dbReference type="ChEBI" id="CHEBI:15378"/>
        <dbReference type="ChEBI" id="CHEBI:57856"/>
        <dbReference type="ChEBI" id="CHEBI:59789"/>
        <dbReference type="ChEBI" id="CHEBI:156461"/>
        <dbReference type="ChEBI" id="CHEBI:172880"/>
    </reaction>
    <physiologicalReaction direction="left-to-right" evidence="19">
        <dbReference type="Rhea" id="RHEA:78472"/>
    </physiologicalReaction>
</comment>
<dbReference type="GO" id="GO:0005524">
    <property type="term" value="F:ATP binding"/>
    <property type="evidence" value="ECO:0007669"/>
    <property type="project" value="UniProtKB-UniRule"/>
</dbReference>
<evidence type="ECO:0000256" key="6">
    <source>
        <dbReference type="ARBA" id="ARBA00022729"/>
    </source>
</evidence>
<dbReference type="Pfam" id="PF01453">
    <property type="entry name" value="B_lectin"/>
    <property type="match status" value="2"/>
</dbReference>
<dbReference type="SMART" id="SM00220">
    <property type="entry name" value="S_TKc"/>
    <property type="match status" value="1"/>
</dbReference>
<dbReference type="GO" id="GO:0036261">
    <property type="term" value="P:7-methylguanosine cap hypermethylation"/>
    <property type="evidence" value="ECO:0007669"/>
    <property type="project" value="InterPro"/>
</dbReference>
<dbReference type="GO" id="GO:0048544">
    <property type="term" value="P:recognition of pollen"/>
    <property type="evidence" value="ECO:0007669"/>
    <property type="project" value="InterPro"/>
</dbReference>
<dbReference type="EC" id="2.7.11.1" evidence="2"/>
<evidence type="ECO:0000313" key="21">
    <source>
        <dbReference type="EnsemblPlants" id="EMT23407"/>
    </source>
</evidence>
<dbReference type="SUPFAM" id="SSF51110">
    <property type="entry name" value="alpha-D-mannose-specific plant lectins"/>
    <property type="match status" value="2"/>
</dbReference>
<evidence type="ECO:0000256" key="17">
    <source>
        <dbReference type="ARBA" id="ARBA00048740"/>
    </source>
</evidence>
<organism evidence="21">
    <name type="scientific">Aegilops tauschii</name>
    <name type="common">Tausch's goatgrass</name>
    <name type="synonym">Aegilops squarrosa</name>
    <dbReference type="NCBI Taxonomy" id="37682"/>
    <lineage>
        <taxon>Eukaryota</taxon>
        <taxon>Viridiplantae</taxon>
        <taxon>Streptophyta</taxon>
        <taxon>Embryophyta</taxon>
        <taxon>Tracheophyta</taxon>
        <taxon>Spermatophyta</taxon>
        <taxon>Magnoliopsida</taxon>
        <taxon>Liliopsida</taxon>
        <taxon>Poales</taxon>
        <taxon>Poaceae</taxon>
        <taxon>BOP clade</taxon>
        <taxon>Pooideae</taxon>
        <taxon>Triticodae</taxon>
        <taxon>Triticeae</taxon>
        <taxon>Triticinae</taxon>
        <taxon>Aegilops</taxon>
    </lineage>
</organism>
<dbReference type="GO" id="GO:0016020">
    <property type="term" value="C:membrane"/>
    <property type="evidence" value="ECO:0007669"/>
    <property type="project" value="UniProtKB-SubCell"/>
</dbReference>
<dbReference type="InterPro" id="IPR000719">
    <property type="entry name" value="Prot_kinase_dom"/>
</dbReference>
<dbReference type="CDD" id="cd00028">
    <property type="entry name" value="B_lectin"/>
    <property type="match status" value="2"/>
</dbReference>
<dbReference type="Pfam" id="PF00954">
    <property type="entry name" value="S_locus_glycop"/>
    <property type="match status" value="2"/>
</dbReference>
<evidence type="ECO:0000256" key="5">
    <source>
        <dbReference type="ARBA" id="ARBA00022679"/>
    </source>
</evidence>
<dbReference type="Gene3D" id="2.90.10.10">
    <property type="entry name" value="Bulb-type lectin domain"/>
    <property type="match status" value="2"/>
</dbReference>
<dbReference type="SUPFAM" id="SSF56112">
    <property type="entry name" value="Protein kinase-like (PK-like)"/>
    <property type="match status" value="1"/>
</dbReference>
<dbReference type="PANTHER" id="PTHR32444">
    <property type="entry name" value="BULB-TYPE LECTIN DOMAIN-CONTAINING PROTEIN"/>
    <property type="match status" value="1"/>
</dbReference>
<comment type="catalytic activity">
    <reaction evidence="17">
        <text>a 5'-end (N(7)-methyl 5'-triphosphoguanosine)-ribonucleoside in snoRNA + S-adenosyl-L-methionine = a 5'-end (N(2),N(7)-dimethyl 5'-triphosphoguanosine)-ribonucleoside in snoRNA + S-adenosyl-L-homocysteine + H(+)</text>
        <dbReference type="Rhea" id="RHEA:78475"/>
        <dbReference type="Rhea" id="RHEA-COMP:19086"/>
        <dbReference type="Rhea" id="RHEA-COMP:19088"/>
        <dbReference type="ChEBI" id="CHEBI:15378"/>
        <dbReference type="ChEBI" id="CHEBI:57856"/>
        <dbReference type="ChEBI" id="CHEBI:59789"/>
        <dbReference type="ChEBI" id="CHEBI:156461"/>
        <dbReference type="ChEBI" id="CHEBI:172880"/>
    </reaction>
    <physiologicalReaction direction="left-to-right" evidence="17">
        <dbReference type="Rhea" id="RHEA:78476"/>
    </physiologicalReaction>
</comment>
<evidence type="ECO:0000256" key="11">
    <source>
        <dbReference type="ARBA" id="ARBA00023170"/>
    </source>
</evidence>
<dbReference type="InterPro" id="IPR003609">
    <property type="entry name" value="Pan_app"/>
</dbReference>
<dbReference type="InterPro" id="IPR001480">
    <property type="entry name" value="Bulb-type_lectin_dom"/>
</dbReference>
<comment type="catalytic activity">
    <reaction evidence="18">
        <text>a 5'-end (N(2),N(7)-dimethyl 5'-triphosphoguanosine)-ribonucleoside in snRNA + S-adenosyl-L-methionine = a 5'-end (N(2),N(2),N(7)-trimethyl 5'-triphosphoguanosine)-ribonucleoside in snRNA + S-adenosyl-L-homocysteine + H(+)</text>
        <dbReference type="Rhea" id="RHEA:78479"/>
        <dbReference type="Rhea" id="RHEA-COMP:19087"/>
        <dbReference type="Rhea" id="RHEA-COMP:19089"/>
        <dbReference type="ChEBI" id="CHEBI:15378"/>
        <dbReference type="ChEBI" id="CHEBI:57856"/>
        <dbReference type="ChEBI" id="CHEBI:59789"/>
        <dbReference type="ChEBI" id="CHEBI:167623"/>
        <dbReference type="ChEBI" id="CHEBI:172880"/>
    </reaction>
    <physiologicalReaction direction="left-to-right" evidence="18">
        <dbReference type="Rhea" id="RHEA:78480"/>
    </physiologicalReaction>
</comment>
<dbReference type="GO" id="GO:0008168">
    <property type="term" value="F:methyltransferase activity"/>
    <property type="evidence" value="ECO:0007669"/>
    <property type="project" value="InterPro"/>
</dbReference>
<dbReference type="Pfam" id="PF08276">
    <property type="entry name" value="PAN_2"/>
    <property type="match status" value="2"/>
</dbReference>
<dbReference type="SMART" id="SM00473">
    <property type="entry name" value="PAN_AP"/>
    <property type="match status" value="2"/>
</dbReference>
<dbReference type="PROSITE" id="PS50948">
    <property type="entry name" value="PAN"/>
    <property type="match status" value="2"/>
</dbReference>
<dbReference type="CDD" id="cd01098">
    <property type="entry name" value="PAN_AP_plant"/>
    <property type="match status" value="2"/>
</dbReference>
<dbReference type="SMART" id="SM00108">
    <property type="entry name" value="B_lectin"/>
    <property type="match status" value="2"/>
</dbReference>
<accession>M8C8P5</accession>
<dbReference type="Gene3D" id="3.30.200.20">
    <property type="entry name" value="Phosphorylase Kinase, domain 1"/>
    <property type="match status" value="1"/>
</dbReference>
<comment type="catalytic activity">
    <reaction evidence="16">
        <text>L-seryl-[protein] + ATP = O-phospho-L-seryl-[protein] + ADP + H(+)</text>
        <dbReference type="Rhea" id="RHEA:17989"/>
        <dbReference type="Rhea" id="RHEA-COMP:9863"/>
        <dbReference type="Rhea" id="RHEA-COMP:11604"/>
        <dbReference type="ChEBI" id="CHEBI:15378"/>
        <dbReference type="ChEBI" id="CHEBI:29999"/>
        <dbReference type="ChEBI" id="CHEBI:30616"/>
        <dbReference type="ChEBI" id="CHEBI:83421"/>
        <dbReference type="ChEBI" id="CHEBI:456216"/>
        <dbReference type="EC" id="2.7.11.1"/>
    </reaction>
</comment>
<dbReference type="Pfam" id="PF07714">
    <property type="entry name" value="PK_Tyr_Ser-Thr"/>
    <property type="match status" value="1"/>
</dbReference>
<dbReference type="PROSITE" id="PS50927">
    <property type="entry name" value="BULB_LECTIN"/>
    <property type="match status" value="2"/>
</dbReference>
<evidence type="ECO:0000256" key="10">
    <source>
        <dbReference type="ARBA" id="ARBA00023157"/>
    </source>
</evidence>